<name>A0ABS6D2E7_9FIRM</name>
<dbReference type="EMBL" id="JABACJ020000005">
    <property type="protein sequence ID" value="MBU3875685.1"/>
    <property type="molecule type" value="Genomic_DNA"/>
</dbReference>
<sequence length="135" mass="15396">MKVNAGNAIKPEQFAGELASVLEDWYNTEEAKFFDAIDEAAEKCNETAKSYLSKGHGISTGEYIGHFAIEKEMLTKHHKQATWYVEAPEYRLTHLLENGHAKRNGGRTKPVKHIAHGRRIAEQVLEERMKDMWQG</sequence>
<proteinExistence type="predicted"/>
<accession>A0ABS6D2E7</accession>
<dbReference type="Proteomes" id="UP000723714">
    <property type="component" value="Unassembled WGS sequence"/>
</dbReference>
<dbReference type="RefSeq" id="WP_216240723.1">
    <property type="nucleotide sequence ID" value="NZ_JABACJ020000005.1"/>
</dbReference>
<reference evidence="1 2" key="1">
    <citation type="submission" date="2021-06" db="EMBL/GenBank/DDBJ databases">
        <title>Faecalicatena sp. nov. isolated from porcine feces.</title>
        <authorList>
            <person name="Oh B.S."/>
            <person name="Lee J.H."/>
        </authorList>
    </citation>
    <scope>NUCLEOTIDE SEQUENCE [LARGE SCALE GENOMIC DNA]</scope>
    <source>
        <strain evidence="1 2">AGMB00832</strain>
    </source>
</reference>
<evidence type="ECO:0000313" key="1">
    <source>
        <dbReference type="EMBL" id="MBU3875685.1"/>
    </source>
</evidence>
<protein>
    <recommendedName>
        <fullName evidence="3">Bacteriophage HK97-gp10 tail-component</fullName>
    </recommendedName>
</protein>
<evidence type="ECO:0000313" key="2">
    <source>
        <dbReference type="Proteomes" id="UP000723714"/>
    </source>
</evidence>
<gene>
    <name evidence="1" type="ORF">HGO97_007665</name>
</gene>
<organism evidence="1 2">
    <name type="scientific">Faecalicatena faecalis</name>
    <dbReference type="NCBI Taxonomy" id="2726362"/>
    <lineage>
        <taxon>Bacteria</taxon>
        <taxon>Bacillati</taxon>
        <taxon>Bacillota</taxon>
        <taxon>Clostridia</taxon>
        <taxon>Lachnospirales</taxon>
        <taxon>Lachnospiraceae</taxon>
        <taxon>Faecalicatena</taxon>
    </lineage>
</organism>
<comment type="caution">
    <text evidence="1">The sequence shown here is derived from an EMBL/GenBank/DDBJ whole genome shotgun (WGS) entry which is preliminary data.</text>
</comment>
<evidence type="ECO:0008006" key="3">
    <source>
        <dbReference type="Google" id="ProtNLM"/>
    </source>
</evidence>
<keyword evidence="2" id="KW-1185">Reference proteome</keyword>